<proteinExistence type="inferred from homology"/>
<dbReference type="Gene3D" id="3.30.70.360">
    <property type="match status" value="1"/>
</dbReference>
<feature type="domain" description="Peptidase M20 dimerisation" evidence="5">
    <location>
        <begin position="258"/>
        <end position="417"/>
    </location>
</feature>
<dbReference type="SUPFAM" id="SSF53187">
    <property type="entry name" value="Zn-dependent exopeptidases"/>
    <property type="match status" value="1"/>
</dbReference>
<evidence type="ECO:0000256" key="1">
    <source>
        <dbReference type="ARBA" id="ARBA00006247"/>
    </source>
</evidence>
<evidence type="ECO:0000313" key="6">
    <source>
        <dbReference type="EMBL" id="VWO99513.1"/>
    </source>
</evidence>
<dbReference type="GO" id="GO:0008233">
    <property type="term" value="F:peptidase activity"/>
    <property type="evidence" value="ECO:0007669"/>
    <property type="project" value="UniProtKB-KW"/>
</dbReference>
<dbReference type="InterPro" id="IPR051458">
    <property type="entry name" value="Cyt/Met_Dipeptidase"/>
</dbReference>
<dbReference type="PROSITE" id="PS00759">
    <property type="entry name" value="ARGE_DAPE_CPG2_2"/>
    <property type="match status" value="1"/>
</dbReference>
<gene>
    <name evidence="6" type="primary">I1R980</name>
</gene>
<dbReference type="InterPro" id="IPR002933">
    <property type="entry name" value="Peptidase_M20"/>
</dbReference>
<keyword evidence="3" id="KW-0479">Metal-binding</keyword>
<comment type="similarity">
    <text evidence="1">Belongs to the peptidase M20A family.</text>
</comment>
<sequence>MSAPAEFLKYIDDNADRFIDRLAAAVAIPSVSGDADRRPDVVNMAKWLDQQLQDLSVTTKLVDLGDQKKSDEKLHLPPAVLGRIGEDPKKKTVLVYGHYDVQPVSLYFHPVARYRPEDLVDFYWPVGLEHGSIHAAHAHEAALGLLLVMYNQSYGWSSDPFELVVEDTGRLVGRGSTDDKGPIMGWLNVLEAHKALGRELPVNMRFCFAGMEESGSEGLDDLIKSESAKGKDGWFDGVDCVCISDNYWLNTRTPCLTYGLRGIVYFSVNVTGPKQDLHSGMFGRMVHEPMTDLIALMGKLVAPDGTILVPGVDALVPALTDKEREMYENIDYSVQDLEQSAPGAIALSDDKVTLLMGRMRMPSLSLHGIEGAFSGSGSKTIIPASVSGKFSIRIVNPQTPELIELLVRAHLQKEFAKLESKNTLTITNIGDGMPWVTDPEDPNYEAASRATKARPFLPFSLSYSYLTREGGSIPVTLTFADSLGVNVLLLPMGRGDDGAHSTNEKLDRSNFIEGSKLLGTYLYELGPKE</sequence>
<organism evidence="6">
    <name type="scientific">Ganoderma boninense</name>
    <dbReference type="NCBI Taxonomy" id="34458"/>
    <lineage>
        <taxon>Eukaryota</taxon>
        <taxon>Fungi</taxon>
        <taxon>Dikarya</taxon>
        <taxon>Basidiomycota</taxon>
        <taxon>Agaricomycotina</taxon>
        <taxon>Agaricomycetes</taxon>
        <taxon>Polyporales</taxon>
        <taxon>Polyporaceae</taxon>
        <taxon>Ganoderma</taxon>
    </lineage>
</organism>
<evidence type="ECO:0000256" key="4">
    <source>
        <dbReference type="ARBA" id="ARBA00022801"/>
    </source>
</evidence>
<dbReference type="PANTHER" id="PTHR43270">
    <property type="entry name" value="BETA-ALA-HIS DIPEPTIDASE"/>
    <property type="match status" value="1"/>
</dbReference>
<dbReference type="GO" id="GO:0046872">
    <property type="term" value="F:metal ion binding"/>
    <property type="evidence" value="ECO:0007669"/>
    <property type="project" value="UniProtKB-KW"/>
</dbReference>
<dbReference type="CDD" id="cd05676">
    <property type="entry name" value="M20_dipept_like_CNDP"/>
    <property type="match status" value="1"/>
</dbReference>
<reference evidence="6" key="1">
    <citation type="submission" date="2019-10" db="EMBL/GenBank/DDBJ databases">
        <authorList>
            <person name="Nor Muhammad N."/>
        </authorList>
    </citation>
    <scope>NUCLEOTIDE SEQUENCE</scope>
</reference>
<evidence type="ECO:0000259" key="5">
    <source>
        <dbReference type="Pfam" id="PF07687"/>
    </source>
</evidence>
<dbReference type="InterPro" id="IPR001261">
    <property type="entry name" value="ArgE/DapE_CS"/>
</dbReference>
<dbReference type="EMBL" id="LR727695">
    <property type="protein sequence ID" value="VWO99513.1"/>
    <property type="molecule type" value="Genomic_DNA"/>
</dbReference>
<accession>A0A5K1K278</accession>
<dbReference type="InterPro" id="IPR011650">
    <property type="entry name" value="Peptidase_M20_dimer"/>
</dbReference>
<protein>
    <submittedName>
        <fullName evidence="6">N/A</fullName>
    </submittedName>
</protein>
<dbReference type="GO" id="GO:0006508">
    <property type="term" value="P:proteolysis"/>
    <property type="evidence" value="ECO:0007669"/>
    <property type="project" value="UniProtKB-KW"/>
</dbReference>
<dbReference type="Pfam" id="PF07687">
    <property type="entry name" value="M20_dimer"/>
    <property type="match status" value="1"/>
</dbReference>
<keyword evidence="2" id="KW-0645">Protease</keyword>
<dbReference type="Gene3D" id="3.40.630.10">
    <property type="entry name" value="Zn peptidases"/>
    <property type="match status" value="2"/>
</dbReference>
<name>A0A5K1K278_9APHY</name>
<evidence type="ECO:0000256" key="3">
    <source>
        <dbReference type="ARBA" id="ARBA00022723"/>
    </source>
</evidence>
<keyword evidence="4" id="KW-0378">Hydrolase</keyword>
<dbReference type="PANTHER" id="PTHR43270:SF4">
    <property type="entry name" value="CARNOSINE DIPEPTIDASE 2, ISOFORM A"/>
    <property type="match status" value="1"/>
</dbReference>
<evidence type="ECO:0000256" key="2">
    <source>
        <dbReference type="ARBA" id="ARBA00022670"/>
    </source>
</evidence>
<dbReference type="AlphaFoldDB" id="A0A5K1K278"/>
<dbReference type="Pfam" id="PF01546">
    <property type="entry name" value="Peptidase_M20"/>
    <property type="match status" value="1"/>
</dbReference>